<keyword evidence="11" id="KW-1185">Reference proteome</keyword>
<organism evidence="10 11">
    <name type="scientific">Pedobacter fastidiosus</name>
    <dbReference type="NCBI Taxonomy" id="2765361"/>
    <lineage>
        <taxon>Bacteria</taxon>
        <taxon>Pseudomonadati</taxon>
        <taxon>Bacteroidota</taxon>
        <taxon>Sphingobacteriia</taxon>
        <taxon>Sphingobacteriales</taxon>
        <taxon>Sphingobacteriaceae</taxon>
        <taxon>Pedobacter</taxon>
    </lineage>
</organism>
<gene>
    <name evidence="10" type="ORF">H7U22_07710</name>
</gene>
<comment type="caution">
    <text evidence="10">The sequence shown here is derived from an EMBL/GenBank/DDBJ whole genome shotgun (WGS) entry which is preliminary data.</text>
</comment>
<evidence type="ECO:0000313" key="10">
    <source>
        <dbReference type="EMBL" id="MBC6110307.1"/>
    </source>
</evidence>
<feature type="transmembrane region" description="Helical" evidence="9">
    <location>
        <begin position="374"/>
        <end position="393"/>
    </location>
</feature>
<reference evidence="10 11" key="1">
    <citation type="submission" date="2020-08" db="EMBL/GenBank/DDBJ databases">
        <authorList>
            <person name="Sun Q."/>
            <person name="Inoue M."/>
        </authorList>
    </citation>
    <scope>NUCLEOTIDE SEQUENCE [LARGE SCALE GENOMIC DNA]</scope>
    <source>
        <strain evidence="10 11">CCM 8938</strain>
    </source>
</reference>
<sequence length="523" mass="59900">MSLSLITLQYCLPSPNHRPFDHMLFKNLSKKIGIIQLEHSKLFYSLVCVIYFVISYNSKGFNNADEHFQIIEFAQYKLGNSTASDLAWEFNSRIRPSLQPTLCFLVFKILGMLGITDSYILAFSLRLLTGIASLAAIRYFTRSYRGLVKEENVNVFLVMSYFLWFLPYINVRFSSETWSGIMFLFFLSLIIRGGYKTNWQKSALLGLIFGLSVLFRFQSGILVVGAVLWLIFIARIGRGKLLIVLAFSFFTLLLGVLLDWWFYGEFCLTLYSYFYENIINGVASQYGVSPWYQIPLYIIKSPGPIGLIIFFSILFLIYKDPKNLIVWTVIPFLIIHSIIPHKELRFLFPLAGLSPLIMILAYQSMGTTSMSHAMLRSLLVFAAAINVLGLWAIGTRSAGNAKIGAASYIDRRNSDHPVHLLFVKGLNPYSDWPFPKNTFYSSRRISMQEISTIWKPELLKRKKGFTNLLLVSSNEITGPKTLMMLKGMKAVPVFDNFDSLTQMINKVYDPDLNEDLLKIYELR</sequence>
<evidence type="ECO:0000256" key="2">
    <source>
        <dbReference type="ARBA" id="ARBA00004586"/>
    </source>
</evidence>
<evidence type="ECO:0000256" key="1">
    <source>
        <dbReference type="ARBA" id="ARBA00004127"/>
    </source>
</evidence>
<feature type="transmembrane region" description="Helical" evidence="9">
    <location>
        <begin position="294"/>
        <end position="317"/>
    </location>
</feature>
<keyword evidence="8 9" id="KW-0472">Membrane</keyword>
<evidence type="ECO:0000256" key="6">
    <source>
        <dbReference type="ARBA" id="ARBA00022824"/>
    </source>
</evidence>
<keyword evidence="5 9" id="KW-0812">Transmembrane</keyword>
<accession>A0ABR7KQE7</accession>
<keyword evidence="4" id="KW-0808">Transferase</keyword>
<feature type="transmembrane region" description="Helical" evidence="9">
    <location>
        <begin position="346"/>
        <end position="362"/>
    </location>
</feature>
<evidence type="ECO:0000256" key="9">
    <source>
        <dbReference type="SAM" id="Phobius"/>
    </source>
</evidence>
<evidence type="ECO:0000256" key="8">
    <source>
        <dbReference type="ARBA" id="ARBA00023136"/>
    </source>
</evidence>
<dbReference type="GO" id="GO:0016757">
    <property type="term" value="F:glycosyltransferase activity"/>
    <property type="evidence" value="ECO:0007669"/>
    <property type="project" value="UniProtKB-KW"/>
</dbReference>
<feature type="transmembrane region" description="Helical" evidence="9">
    <location>
        <begin position="153"/>
        <end position="171"/>
    </location>
</feature>
<feature type="transmembrane region" description="Helical" evidence="9">
    <location>
        <begin position="123"/>
        <end position="141"/>
    </location>
</feature>
<evidence type="ECO:0000256" key="5">
    <source>
        <dbReference type="ARBA" id="ARBA00022692"/>
    </source>
</evidence>
<dbReference type="EMBL" id="JACRYL010000006">
    <property type="protein sequence ID" value="MBC6110307.1"/>
    <property type="molecule type" value="Genomic_DNA"/>
</dbReference>
<evidence type="ECO:0000256" key="7">
    <source>
        <dbReference type="ARBA" id="ARBA00022989"/>
    </source>
</evidence>
<feature type="transmembrane region" description="Helical" evidence="9">
    <location>
        <begin position="178"/>
        <end position="195"/>
    </location>
</feature>
<feature type="transmembrane region" description="Helical" evidence="9">
    <location>
        <begin position="241"/>
        <end position="263"/>
    </location>
</feature>
<evidence type="ECO:0000256" key="4">
    <source>
        <dbReference type="ARBA" id="ARBA00022679"/>
    </source>
</evidence>
<evidence type="ECO:0000256" key="3">
    <source>
        <dbReference type="ARBA" id="ARBA00022676"/>
    </source>
</evidence>
<keyword evidence="6" id="KW-0256">Endoplasmic reticulum</keyword>
<dbReference type="PANTHER" id="PTHR22760">
    <property type="entry name" value="GLYCOSYLTRANSFERASE"/>
    <property type="match status" value="1"/>
</dbReference>
<proteinExistence type="predicted"/>
<comment type="subcellular location">
    <subcellularLocation>
        <location evidence="1">Endomembrane system</location>
        <topology evidence="1">Multi-pass membrane protein</topology>
    </subcellularLocation>
    <subcellularLocation>
        <location evidence="2">Endoplasmic reticulum membrane</location>
    </subcellularLocation>
</comment>
<dbReference type="RefSeq" id="WP_187070782.1">
    <property type="nucleotide sequence ID" value="NZ_JACRYL010000006.1"/>
</dbReference>
<dbReference type="Pfam" id="PF03901">
    <property type="entry name" value="Glyco_transf_22"/>
    <property type="match status" value="1"/>
</dbReference>
<feature type="transmembrane region" description="Helical" evidence="9">
    <location>
        <begin position="42"/>
        <end position="58"/>
    </location>
</feature>
<feature type="transmembrane region" description="Helical" evidence="9">
    <location>
        <begin position="324"/>
        <end position="340"/>
    </location>
</feature>
<dbReference type="InterPro" id="IPR005599">
    <property type="entry name" value="GPI_mannosylTrfase"/>
</dbReference>
<evidence type="ECO:0000313" key="11">
    <source>
        <dbReference type="Proteomes" id="UP000652755"/>
    </source>
</evidence>
<keyword evidence="3 10" id="KW-0328">Glycosyltransferase</keyword>
<name>A0ABR7KQE7_9SPHI</name>
<keyword evidence="7 9" id="KW-1133">Transmembrane helix</keyword>
<dbReference type="Proteomes" id="UP000652755">
    <property type="component" value="Unassembled WGS sequence"/>
</dbReference>
<protein>
    <submittedName>
        <fullName evidence="10">Mannosyltransferase</fullName>
    </submittedName>
</protein>
<feature type="transmembrane region" description="Helical" evidence="9">
    <location>
        <begin position="207"/>
        <end position="234"/>
    </location>
</feature>